<dbReference type="EMBL" id="ALJO01000011">
    <property type="protein sequence ID" value="EJP25058.1"/>
    <property type="molecule type" value="Genomic_DNA"/>
</dbReference>
<evidence type="ECO:0000313" key="2">
    <source>
        <dbReference type="Proteomes" id="UP000006614"/>
    </source>
</evidence>
<comment type="caution">
    <text evidence="1">The sequence shown here is derived from an EMBL/GenBank/DDBJ whole genome shotgun (WGS) entry which is preliminary data.</text>
</comment>
<reference evidence="1 2" key="1">
    <citation type="submission" date="2012-07" db="EMBL/GenBank/DDBJ databases">
        <authorList>
            <person name="Durkin A.S."/>
            <person name="McCorrison J."/>
            <person name="Torralba M."/>
            <person name="Gillis M."/>
            <person name="Methe B."/>
            <person name="Sutton G."/>
            <person name="Nelson K.E."/>
        </authorList>
    </citation>
    <scope>NUCLEOTIDE SEQUENCE [LARGE SCALE GENOMIC DNA]</scope>
    <source>
        <strain evidence="1 2">SK1138</strain>
    </source>
</reference>
<name>A0AAD2Y9P5_STRAP</name>
<dbReference type="Proteomes" id="UP000006614">
    <property type="component" value="Unassembled WGS sequence"/>
</dbReference>
<protein>
    <submittedName>
        <fullName evidence="1">Uncharacterized protein</fullName>
    </submittedName>
</protein>
<dbReference type="AlphaFoldDB" id="A0AAD2Y9P5"/>
<gene>
    <name evidence="1" type="ORF">HMPREF1126_1861</name>
</gene>
<accession>A0AAD2Y9P5</accession>
<organism evidence="1 2">
    <name type="scientific">Streptococcus anginosus SK1138</name>
    <dbReference type="NCBI Taxonomy" id="1161422"/>
    <lineage>
        <taxon>Bacteria</taxon>
        <taxon>Bacillati</taxon>
        <taxon>Bacillota</taxon>
        <taxon>Bacilli</taxon>
        <taxon>Lactobacillales</taxon>
        <taxon>Streptococcaceae</taxon>
        <taxon>Streptococcus</taxon>
        <taxon>Streptococcus anginosus group</taxon>
    </lineage>
</organism>
<evidence type="ECO:0000313" key="1">
    <source>
        <dbReference type="EMBL" id="EJP25058.1"/>
    </source>
</evidence>
<proteinExistence type="predicted"/>
<sequence length="38" mass="4502">MYKTFSNIFPKNYNFLEKNTGVCYTSIIENDGEYLNET</sequence>